<evidence type="ECO:0000313" key="3">
    <source>
        <dbReference type="Proteomes" id="UP000036013"/>
    </source>
</evidence>
<protein>
    <submittedName>
        <fullName evidence="2">Uncharacterized protein</fullName>
    </submittedName>
</protein>
<comment type="caution">
    <text evidence="2">The sequence shown here is derived from an EMBL/GenBank/DDBJ whole genome shotgun (WGS) entry which is preliminary data.</text>
</comment>
<dbReference type="EMBL" id="LEDI01000051">
    <property type="protein sequence ID" value="KLP98998.1"/>
    <property type="molecule type" value="Genomic_DNA"/>
</dbReference>
<keyword evidence="1" id="KW-0812">Transmembrane</keyword>
<evidence type="ECO:0000313" key="2">
    <source>
        <dbReference type="EMBL" id="KLP98998.1"/>
    </source>
</evidence>
<dbReference type="Proteomes" id="UP000036013">
    <property type="component" value="Unassembled WGS sequence"/>
</dbReference>
<reference evidence="2 3" key="1">
    <citation type="submission" date="2015-06" db="EMBL/GenBank/DDBJ databases">
        <authorList>
            <person name="Adams M."/>
            <person name="Sutton G."/>
            <person name="Nelson K."/>
            <person name="Bonomo R."/>
            <person name="McCorrison J."/>
            <person name="Sanka R."/>
            <person name="Brinkac L."/>
            <person name="Nierman W."/>
        </authorList>
    </citation>
    <scope>NUCLEOTIDE SEQUENCE [LARGE SCALE GENOMIC DNA]</scope>
    <source>
        <strain evidence="2 3">GN02692</strain>
    </source>
</reference>
<proteinExistence type="predicted"/>
<name>A0A837LC31_9ENTR</name>
<sequence>MDYVLIVFALMILALICVFAFALWSQHRVARKKHKK</sequence>
<keyword evidence="1" id="KW-1133">Transmembrane helix</keyword>
<gene>
    <name evidence="2" type="ORF">ABF77_16505</name>
</gene>
<organism evidence="2 3">
    <name type="scientific">Enterobacter roggenkampii</name>
    <dbReference type="NCBI Taxonomy" id="1812935"/>
    <lineage>
        <taxon>Bacteria</taxon>
        <taxon>Pseudomonadati</taxon>
        <taxon>Pseudomonadota</taxon>
        <taxon>Gammaproteobacteria</taxon>
        <taxon>Enterobacterales</taxon>
        <taxon>Enterobacteriaceae</taxon>
        <taxon>Enterobacter</taxon>
        <taxon>Enterobacter cloacae complex</taxon>
    </lineage>
</organism>
<dbReference type="AlphaFoldDB" id="A0A837LC31"/>
<evidence type="ECO:0000256" key="1">
    <source>
        <dbReference type="SAM" id="Phobius"/>
    </source>
</evidence>
<accession>A0A837LC31</accession>
<keyword evidence="1" id="KW-0472">Membrane</keyword>
<feature type="transmembrane region" description="Helical" evidence="1">
    <location>
        <begin position="6"/>
        <end position="25"/>
    </location>
</feature>